<dbReference type="Proteomes" id="UP000019024">
    <property type="component" value="Chromosome"/>
</dbReference>
<dbReference type="OrthoDB" id="177829at2157"/>
<name>W0JPQ5_9EURY</name>
<dbReference type="eggNOG" id="arCOG11142">
    <property type="taxonomic scope" value="Archaea"/>
</dbReference>
<keyword evidence="1" id="KW-1133">Transmembrane helix</keyword>
<dbReference type="EMBL" id="CP007055">
    <property type="protein sequence ID" value="AHF99159.1"/>
    <property type="molecule type" value="Genomic_DNA"/>
</dbReference>
<keyword evidence="3" id="KW-1185">Reference proteome</keyword>
<keyword evidence="1" id="KW-0812">Transmembrane</keyword>
<dbReference type="AlphaFoldDB" id="W0JPQ5"/>
<gene>
    <name evidence="2" type="ORF">HALLA_10170</name>
</gene>
<proteinExistence type="predicted"/>
<dbReference type="STRING" id="797299.HALLA_10170"/>
<dbReference type="RefSeq" id="WP_049952366.1">
    <property type="nucleotide sequence ID" value="NZ_CP007055.1"/>
</dbReference>
<protein>
    <submittedName>
        <fullName evidence="2">Uncharacterized protein</fullName>
    </submittedName>
</protein>
<evidence type="ECO:0000256" key="1">
    <source>
        <dbReference type="SAM" id="Phobius"/>
    </source>
</evidence>
<sequence>MLERADIVLALIPLLAMSGLTVRALVVFTGIGTGLLAVPLAPLGYLAALGVVVRELVWTAVVNGGPTGRA</sequence>
<organism evidence="2 3">
    <name type="scientific">Halostagnicola larsenii XH-48</name>
    <dbReference type="NCBI Taxonomy" id="797299"/>
    <lineage>
        <taxon>Archaea</taxon>
        <taxon>Methanobacteriati</taxon>
        <taxon>Methanobacteriota</taxon>
        <taxon>Stenosarchaea group</taxon>
        <taxon>Halobacteria</taxon>
        <taxon>Halobacteriales</taxon>
        <taxon>Natrialbaceae</taxon>
        <taxon>Halostagnicola</taxon>
    </lineage>
</organism>
<dbReference type="KEGG" id="hlr:HALLA_10170"/>
<evidence type="ECO:0000313" key="3">
    <source>
        <dbReference type="Proteomes" id="UP000019024"/>
    </source>
</evidence>
<evidence type="ECO:0000313" key="2">
    <source>
        <dbReference type="EMBL" id="AHF99159.1"/>
    </source>
</evidence>
<keyword evidence="1" id="KW-0472">Membrane</keyword>
<dbReference type="GeneID" id="25144827"/>
<feature type="transmembrane region" description="Helical" evidence="1">
    <location>
        <begin position="7"/>
        <end position="31"/>
    </location>
</feature>
<reference evidence="2 3" key="1">
    <citation type="submission" date="2014-01" db="EMBL/GenBank/DDBJ databases">
        <authorList>
            <consortium name="DOE Joint Genome Institute"/>
            <person name="Anderson I."/>
            <person name="Huntemann M."/>
            <person name="Han J."/>
            <person name="Chen A."/>
            <person name="Kyrpides N."/>
            <person name="Mavromatis K."/>
            <person name="Markowitz V."/>
            <person name="Palaniappan K."/>
            <person name="Ivanova N."/>
            <person name="Schaumberg A."/>
            <person name="Pati A."/>
            <person name="Liolios K."/>
            <person name="Nordberg H.P."/>
            <person name="Cantor M.N."/>
            <person name="Hua S.X."/>
            <person name="Woyke T."/>
        </authorList>
    </citation>
    <scope>NUCLEOTIDE SEQUENCE [LARGE SCALE GENOMIC DNA]</scope>
    <source>
        <strain evidence="2 3">XH-48</strain>
    </source>
</reference>
<dbReference type="HOGENOM" id="CLU_2730516_0_0_2"/>
<accession>W0JPQ5</accession>